<reference evidence="1 2" key="1">
    <citation type="journal article" date="2013" name="Nat. Commun.">
        <title>The evolution and pathogenic mechanisms of the rice sheath blight pathogen.</title>
        <authorList>
            <person name="Zheng A."/>
            <person name="Lin R."/>
            <person name="Xu L."/>
            <person name="Qin P."/>
            <person name="Tang C."/>
            <person name="Ai P."/>
            <person name="Zhang D."/>
            <person name="Liu Y."/>
            <person name="Sun Z."/>
            <person name="Feng H."/>
            <person name="Wang Y."/>
            <person name="Chen Y."/>
            <person name="Liang X."/>
            <person name="Fu R."/>
            <person name="Li Q."/>
            <person name="Zhang J."/>
            <person name="Yu X."/>
            <person name="Xie Z."/>
            <person name="Ding L."/>
            <person name="Guan P."/>
            <person name="Tang J."/>
            <person name="Liang Y."/>
            <person name="Wang S."/>
            <person name="Deng Q."/>
            <person name="Li S."/>
            <person name="Zhu J."/>
            <person name="Wang L."/>
            <person name="Liu H."/>
            <person name="Li P."/>
        </authorList>
    </citation>
    <scope>NUCLEOTIDE SEQUENCE [LARGE SCALE GENOMIC DNA]</scope>
    <source>
        <strain evidence="2">AG-1 IA</strain>
    </source>
</reference>
<proteinExistence type="predicted"/>
<dbReference type="HOGENOM" id="CLU_1897614_0_0_1"/>
<dbReference type="Proteomes" id="UP000011668">
    <property type="component" value="Unassembled WGS sequence"/>
</dbReference>
<evidence type="ECO:0000313" key="2">
    <source>
        <dbReference type="Proteomes" id="UP000011668"/>
    </source>
</evidence>
<dbReference type="EMBL" id="AFRT01000277">
    <property type="protein sequence ID" value="ELU44749.1"/>
    <property type="molecule type" value="Genomic_DNA"/>
</dbReference>
<name>L8X7W8_THACA</name>
<evidence type="ECO:0000313" key="1">
    <source>
        <dbReference type="EMBL" id="ELU44749.1"/>
    </source>
</evidence>
<comment type="caution">
    <text evidence="1">The sequence shown here is derived from an EMBL/GenBank/DDBJ whole genome shotgun (WGS) entry which is preliminary data.</text>
</comment>
<gene>
    <name evidence="1" type="ORF">AG1IA_01230</name>
</gene>
<organism evidence="1 2">
    <name type="scientific">Thanatephorus cucumeris (strain AG1-IA)</name>
    <name type="common">Rice sheath blight fungus</name>
    <name type="synonym">Rhizoctonia solani</name>
    <dbReference type="NCBI Taxonomy" id="983506"/>
    <lineage>
        <taxon>Eukaryota</taxon>
        <taxon>Fungi</taxon>
        <taxon>Dikarya</taxon>
        <taxon>Basidiomycota</taxon>
        <taxon>Agaricomycotina</taxon>
        <taxon>Agaricomycetes</taxon>
        <taxon>Cantharellales</taxon>
        <taxon>Ceratobasidiaceae</taxon>
        <taxon>Rhizoctonia</taxon>
        <taxon>Rhizoctonia solani AG-1</taxon>
    </lineage>
</organism>
<keyword evidence="2" id="KW-1185">Reference proteome</keyword>
<accession>L8X7W8</accession>
<dbReference type="AlphaFoldDB" id="L8X7W8"/>
<protein>
    <submittedName>
        <fullName evidence="1">Uncharacterized protein</fullName>
    </submittedName>
</protein>
<sequence>MRSDANHGEGTARVPTEALIIYPGGVARAYHDKYLLDLRRHVAPFRKIRSRPHPGSSAPTSLHLRLWGRQTHRPQHHTIRTPDNSKPQDVCQLRQPPLSLAYMAWAPSSIFLIKGSFFSRFSLSMSSFVRVVWW</sequence>